<dbReference type="AlphaFoldDB" id="A0A2W4Z3H9"/>
<proteinExistence type="predicted"/>
<organism evidence="1 2">
    <name type="scientific">Sphingomonas hengshuiensis</name>
    <dbReference type="NCBI Taxonomy" id="1609977"/>
    <lineage>
        <taxon>Bacteria</taxon>
        <taxon>Pseudomonadati</taxon>
        <taxon>Pseudomonadota</taxon>
        <taxon>Alphaproteobacteria</taxon>
        <taxon>Sphingomonadales</taxon>
        <taxon>Sphingomonadaceae</taxon>
        <taxon>Sphingomonas</taxon>
    </lineage>
</organism>
<dbReference type="Proteomes" id="UP000248614">
    <property type="component" value="Unassembled WGS sequence"/>
</dbReference>
<evidence type="ECO:0000313" key="2">
    <source>
        <dbReference type="Proteomes" id="UP000248614"/>
    </source>
</evidence>
<comment type="caution">
    <text evidence="1">The sequence shown here is derived from an EMBL/GenBank/DDBJ whole genome shotgun (WGS) entry which is preliminary data.</text>
</comment>
<reference evidence="1 2" key="1">
    <citation type="submission" date="2017-08" db="EMBL/GenBank/DDBJ databases">
        <title>Infants hospitalized years apart are colonized by the same room-sourced microbial strains.</title>
        <authorList>
            <person name="Brooks B."/>
            <person name="Olm M.R."/>
            <person name="Firek B.A."/>
            <person name="Baker R."/>
            <person name="Thomas B.C."/>
            <person name="Morowitz M.J."/>
            <person name="Banfield J.F."/>
        </authorList>
    </citation>
    <scope>NUCLEOTIDE SEQUENCE [LARGE SCALE GENOMIC DNA]</scope>
    <source>
        <strain evidence="1">S2_018_000_R3_110</strain>
    </source>
</reference>
<name>A0A2W4Z3H9_9SPHN</name>
<protein>
    <submittedName>
        <fullName evidence="1">Uncharacterized protein</fullName>
    </submittedName>
</protein>
<feature type="non-terminal residue" evidence="1">
    <location>
        <position position="66"/>
    </location>
</feature>
<accession>A0A2W4Z3H9</accession>
<dbReference type="EMBL" id="QFNF01000024">
    <property type="protein sequence ID" value="PZO76843.1"/>
    <property type="molecule type" value="Genomic_DNA"/>
</dbReference>
<gene>
    <name evidence="1" type="ORF">DI632_09950</name>
</gene>
<sequence length="66" mass="7000">MQDDQAIFVTHHGRATHVLTTVRHYTDLQDANGGRRSDAGLAPLLGLRPEHGGSVAGMLARLPATA</sequence>
<evidence type="ECO:0000313" key="1">
    <source>
        <dbReference type="EMBL" id="PZO76843.1"/>
    </source>
</evidence>